<reference evidence="2 3" key="1">
    <citation type="journal article" date="2008" name="Nature">
        <title>The Trichoplax genome and the nature of placozoans.</title>
        <authorList>
            <person name="Srivastava M."/>
            <person name="Begovic E."/>
            <person name="Chapman J."/>
            <person name="Putnam N.H."/>
            <person name="Hellsten U."/>
            <person name="Kawashima T."/>
            <person name="Kuo A."/>
            <person name="Mitros T."/>
            <person name="Salamov A."/>
            <person name="Carpenter M.L."/>
            <person name="Signorovitch A.Y."/>
            <person name="Moreno M.A."/>
            <person name="Kamm K."/>
            <person name="Grimwood J."/>
            <person name="Schmutz J."/>
            <person name="Shapiro H."/>
            <person name="Grigoriev I.V."/>
            <person name="Buss L.W."/>
            <person name="Schierwater B."/>
            <person name="Dellaporta S.L."/>
            <person name="Rokhsar D.S."/>
        </authorList>
    </citation>
    <scope>NUCLEOTIDE SEQUENCE [LARGE SCALE GENOMIC DNA]</scope>
    <source>
        <strain evidence="2 3">Grell-BS-1999</strain>
    </source>
</reference>
<dbReference type="InterPro" id="IPR029371">
    <property type="entry name" value="TMEM101"/>
</dbReference>
<dbReference type="PANTHER" id="PTHR31034">
    <property type="entry name" value="TRANSMEMBRANE PROTEIN 101"/>
    <property type="match status" value="1"/>
</dbReference>
<keyword evidence="1" id="KW-0472">Membrane</keyword>
<evidence type="ECO:0008006" key="4">
    <source>
        <dbReference type="Google" id="ProtNLM"/>
    </source>
</evidence>
<dbReference type="OMA" id="MHYWNQI"/>
<feature type="transmembrane region" description="Helical" evidence="1">
    <location>
        <begin position="108"/>
        <end position="128"/>
    </location>
</feature>
<dbReference type="KEGG" id="tad:TRIADDRAFT_51994"/>
<dbReference type="PhylomeDB" id="B3RLG7"/>
<dbReference type="RefSeq" id="XP_002108737.1">
    <property type="nucleotide sequence ID" value="XM_002108701.1"/>
</dbReference>
<dbReference type="PANTHER" id="PTHR31034:SF2">
    <property type="entry name" value="TRANSMEMBRANE PROTEIN 101"/>
    <property type="match status" value="1"/>
</dbReference>
<dbReference type="eggNOG" id="ENOG502QRKU">
    <property type="taxonomic scope" value="Eukaryota"/>
</dbReference>
<dbReference type="EMBL" id="DS985241">
    <property type="protein sequence ID" value="EDV29535.1"/>
    <property type="molecule type" value="Genomic_DNA"/>
</dbReference>
<organism evidence="2 3">
    <name type="scientific">Trichoplax adhaerens</name>
    <name type="common">Trichoplax reptans</name>
    <dbReference type="NCBI Taxonomy" id="10228"/>
    <lineage>
        <taxon>Eukaryota</taxon>
        <taxon>Metazoa</taxon>
        <taxon>Placozoa</taxon>
        <taxon>Uniplacotomia</taxon>
        <taxon>Trichoplacea</taxon>
        <taxon>Trichoplacidae</taxon>
        <taxon>Trichoplax</taxon>
    </lineage>
</organism>
<evidence type="ECO:0000256" key="1">
    <source>
        <dbReference type="SAM" id="Phobius"/>
    </source>
</evidence>
<evidence type="ECO:0000313" key="3">
    <source>
        <dbReference type="Proteomes" id="UP000009022"/>
    </source>
</evidence>
<keyword evidence="1" id="KW-0812">Transmembrane</keyword>
<dbReference type="HOGENOM" id="CLU_094617_0_0_1"/>
<dbReference type="CTD" id="6749951"/>
<dbReference type="Proteomes" id="UP000009022">
    <property type="component" value="Unassembled WGS sequence"/>
</dbReference>
<dbReference type="AlphaFoldDB" id="B3RLG7"/>
<keyword evidence="3" id="KW-1185">Reference proteome</keyword>
<name>B3RLG7_TRIAD</name>
<feature type="transmembrane region" description="Helical" evidence="1">
    <location>
        <begin position="140"/>
        <end position="159"/>
    </location>
</feature>
<dbReference type="FunCoup" id="B3RLG7">
    <property type="interactions" value="845"/>
</dbReference>
<evidence type="ECO:0000313" key="2">
    <source>
        <dbReference type="EMBL" id="EDV29535.1"/>
    </source>
</evidence>
<dbReference type="OrthoDB" id="6082754at2759"/>
<dbReference type="InParanoid" id="B3RLG7"/>
<feature type="transmembrane region" description="Helical" evidence="1">
    <location>
        <begin position="171"/>
        <end position="195"/>
    </location>
</feature>
<dbReference type="Pfam" id="PF15111">
    <property type="entry name" value="TMEM101"/>
    <property type="match status" value="1"/>
</dbReference>
<keyword evidence="1" id="KW-1133">Transmembrane helix</keyword>
<dbReference type="GeneID" id="6749951"/>
<dbReference type="STRING" id="10228.B3RLG7"/>
<feature type="transmembrane region" description="Helical" evidence="1">
    <location>
        <begin position="50"/>
        <end position="69"/>
    </location>
</feature>
<accession>B3RLG7</accession>
<feature type="transmembrane region" description="Helical" evidence="1">
    <location>
        <begin position="76"/>
        <end position="96"/>
    </location>
</feature>
<gene>
    <name evidence="2" type="ORF">TRIADDRAFT_51994</name>
</gene>
<sequence length="260" mass="29918">MLILGFDVPAAKAVRVGNFLVERYPFLEAFFICLTLSVQPHVEKDYGMPHHVLIGYLFLAVAVGTGMCFDIQKRMCALIFAAQLFLISLTIQSSPLRSEYHQWTKVRLFARNLGLIGGYVMISGGVNADRRSGEPKTKYLLRYGRIALGVYAISSAWLLMNSEEDRKALIIHMPGGGSIVMVYVVAYVLYGLCIISEFEKIQMYRCLFLQLFFTTLLVDGDVKYWMRSHTKMQRWPQYHMMSRNIFISFQLWILMFTDTQ</sequence>
<protein>
    <recommendedName>
        <fullName evidence="4">Transmembrane protein 101</fullName>
    </recommendedName>
</protein>
<proteinExistence type="predicted"/>